<organism evidence="3 4">
    <name type="scientific">Fibrisoma limi BUZ 3</name>
    <dbReference type="NCBI Taxonomy" id="1185876"/>
    <lineage>
        <taxon>Bacteria</taxon>
        <taxon>Pseudomonadati</taxon>
        <taxon>Bacteroidota</taxon>
        <taxon>Cytophagia</taxon>
        <taxon>Cytophagales</taxon>
        <taxon>Spirosomataceae</taxon>
        <taxon>Fibrisoma</taxon>
    </lineage>
</organism>
<protein>
    <recommendedName>
        <fullName evidence="2">DUF4097 domain-containing protein</fullName>
    </recommendedName>
</protein>
<proteinExistence type="predicted"/>
<dbReference type="InterPro" id="IPR025164">
    <property type="entry name" value="Toastrack_DUF4097"/>
</dbReference>
<dbReference type="STRING" id="1185876.BN8_02185"/>
<evidence type="ECO:0000256" key="1">
    <source>
        <dbReference type="SAM" id="SignalP"/>
    </source>
</evidence>
<evidence type="ECO:0000259" key="2">
    <source>
        <dbReference type="Pfam" id="PF13349"/>
    </source>
</evidence>
<reference evidence="3 4" key="1">
    <citation type="journal article" date="2012" name="J. Bacteriol.">
        <title>Genome Sequence of the Filamentous Bacterium Fibrisoma limi BUZ 3T.</title>
        <authorList>
            <person name="Filippini M."/>
            <person name="Qi W."/>
            <person name="Jaenicke S."/>
            <person name="Goesmann A."/>
            <person name="Smits T.H."/>
            <person name="Bagheri H.C."/>
        </authorList>
    </citation>
    <scope>NUCLEOTIDE SEQUENCE [LARGE SCALE GENOMIC DNA]</scope>
    <source>
        <strain evidence="4">BUZ 3T</strain>
    </source>
</reference>
<feature type="signal peptide" evidence="1">
    <location>
        <begin position="1"/>
        <end position="30"/>
    </location>
</feature>
<evidence type="ECO:0000313" key="3">
    <source>
        <dbReference type="EMBL" id="CCH53118.1"/>
    </source>
</evidence>
<dbReference type="AlphaFoldDB" id="I2GGU3"/>
<dbReference type="EMBL" id="CAIT01000006">
    <property type="protein sequence ID" value="CCH53118.1"/>
    <property type="molecule type" value="Genomic_DNA"/>
</dbReference>
<sequence length="242" mass="26512">MSRSIPNHSTTMKKSICLLLLGLFISPAFAQKIIEKKLPFTQGQLVNLNLKFADSIQVRYWDKPEVSVRIDVTINGGKLNDALLVTTGSTADEISVGVDYDKELVKQGKPEDCPGSGNTSWNDRNGTRYVLCSDINYQVFLPQKAKLKLETISGNVNIQGATEAVSAKSISGYVDMSWPKAKGANLAMKTITGEVYSDLDIDFTSKRQKNPMVGYQLEGTVNGGGPAVRLESISNDIYVRKK</sequence>
<feature type="domain" description="DUF4097" evidence="2">
    <location>
        <begin position="145"/>
        <end position="211"/>
    </location>
</feature>
<feature type="chain" id="PRO_5003659426" description="DUF4097 domain-containing protein" evidence="1">
    <location>
        <begin position="31"/>
        <end position="242"/>
    </location>
</feature>
<accession>I2GGU3</accession>
<dbReference type="Proteomes" id="UP000009309">
    <property type="component" value="Unassembled WGS sequence"/>
</dbReference>
<name>I2GGU3_9BACT</name>
<keyword evidence="1" id="KW-0732">Signal</keyword>
<keyword evidence="4" id="KW-1185">Reference proteome</keyword>
<gene>
    <name evidence="3" type="ORF">BN8_02185</name>
</gene>
<dbReference type="Pfam" id="PF13349">
    <property type="entry name" value="DUF4097"/>
    <property type="match status" value="1"/>
</dbReference>
<comment type="caution">
    <text evidence="3">The sequence shown here is derived from an EMBL/GenBank/DDBJ whole genome shotgun (WGS) entry which is preliminary data.</text>
</comment>
<dbReference type="eggNOG" id="COG3595">
    <property type="taxonomic scope" value="Bacteria"/>
</dbReference>
<evidence type="ECO:0000313" key="4">
    <source>
        <dbReference type="Proteomes" id="UP000009309"/>
    </source>
</evidence>